<keyword evidence="2" id="KW-0472">Membrane</keyword>
<evidence type="ECO:0000256" key="2">
    <source>
        <dbReference type="SAM" id="Phobius"/>
    </source>
</evidence>
<keyword evidence="2" id="KW-0812">Transmembrane</keyword>
<feature type="compositionally biased region" description="Basic residues" evidence="1">
    <location>
        <begin position="105"/>
        <end position="116"/>
    </location>
</feature>
<feature type="compositionally biased region" description="Polar residues" evidence="1">
    <location>
        <begin position="95"/>
        <end position="104"/>
    </location>
</feature>
<dbReference type="EMBL" id="CP000040">
    <property type="protein sequence ID" value="AAY60243.1"/>
    <property type="molecule type" value="Genomic_DNA"/>
</dbReference>
<dbReference type="Proteomes" id="UP000002612">
    <property type="component" value="Plasmid pE33L466"/>
</dbReference>
<sequence length="116" mass="13873">MYIENILKGEQNMIKHILSFILGTFVMILGSFWAIPYTLEAIDSNVSYITHDKKYFSKLYEYDINLWMIAMLIFCIFTVISILILKLPDYKKNKSTPIKNYSQTNRRKKAKRRRHK</sequence>
<keyword evidence="2" id="KW-1133">Transmembrane helix</keyword>
<feature type="transmembrane region" description="Helical" evidence="2">
    <location>
        <begin position="17"/>
        <end position="35"/>
    </location>
</feature>
<feature type="transmembrane region" description="Helical" evidence="2">
    <location>
        <begin position="64"/>
        <end position="85"/>
    </location>
</feature>
<dbReference type="KEGG" id="bcz:pE33L466_0078"/>
<feature type="region of interest" description="Disordered" evidence="1">
    <location>
        <begin position="92"/>
        <end position="116"/>
    </location>
</feature>
<accession>Q4V214</accession>
<reference evidence="4" key="1">
    <citation type="journal article" date="2006" name="J. Bacteriol.">
        <title>Pathogenomic sequence analysis of Bacillus cereus and Bacillus thuringiensis isolates closely related to Bacillus anthracis.</title>
        <authorList>
            <person name="Han C.S."/>
            <person name="Xie G."/>
            <person name="Challacombe J.F."/>
            <person name="Altherr M.R."/>
            <person name="Bhotika S.S."/>
            <person name="Brown N."/>
            <person name="Bruce D."/>
            <person name="Campbell C.S."/>
            <person name="Campbell M.L."/>
            <person name="Chen J."/>
            <person name="Chertkov O."/>
            <person name="Cleland C."/>
            <person name="Dimitrijevic M."/>
            <person name="Doggett N.A."/>
            <person name="Fawcett J.J."/>
            <person name="Glavina T."/>
            <person name="Goodwin L.A."/>
            <person name="Green L.D."/>
            <person name="Hill K.K."/>
            <person name="Hitchcock P."/>
            <person name="Jackson P.J."/>
            <person name="Keim P."/>
            <person name="Kewalramani A.R."/>
            <person name="Longmire J."/>
            <person name="Lucas S."/>
            <person name="Malfatti S."/>
            <person name="McMurry K."/>
            <person name="Meincke L.J."/>
            <person name="Misra M."/>
            <person name="Moseman B.L."/>
            <person name="Mundt M."/>
            <person name="Munk A.C."/>
            <person name="Okinaka R.T."/>
            <person name="Parson-Quintana B."/>
            <person name="Reilly L.P."/>
            <person name="Richardson P."/>
            <person name="Robinson D.L."/>
            <person name="Rubin E."/>
            <person name="Saunders E."/>
            <person name="Tapia R."/>
            <person name="Tesmer J.G."/>
            <person name="Thayer N."/>
            <person name="Thompson L.S."/>
            <person name="Tice H."/>
            <person name="Ticknor L.O."/>
            <person name="Wills P.L."/>
            <person name="Brettin T.S."/>
            <person name="Gilna P."/>
        </authorList>
    </citation>
    <scope>NUCLEOTIDE SEQUENCE [LARGE SCALE GENOMIC DNA]</scope>
    <source>
        <strain evidence="4">ZK / E33L</strain>
        <plasmid evidence="4">pE33L466</plasmid>
    </source>
</reference>
<evidence type="ECO:0000313" key="4">
    <source>
        <dbReference type="Proteomes" id="UP000002612"/>
    </source>
</evidence>
<gene>
    <name evidence="3" type="ordered locus">pE33L466_0078</name>
</gene>
<organism evidence="3 4">
    <name type="scientific">Bacillus cereus (strain ZK / E33L)</name>
    <dbReference type="NCBI Taxonomy" id="288681"/>
    <lineage>
        <taxon>Bacteria</taxon>
        <taxon>Bacillati</taxon>
        <taxon>Bacillota</taxon>
        <taxon>Bacilli</taxon>
        <taxon>Bacillales</taxon>
        <taxon>Bacillaceae</taxon>
        <taxon>Bacillus</taxon>
        <taxon>Bacillus cereus group</taxon>
    </lineage>
</organism>
<geneLocation type="plasmid" evidence="3 4">
    <name>pE33L466</name>
</geneLocation>
<dbReference type="AlphaFoldDB" id="Q4V214"/>
<evidence type="ECO:0000313" key="3">
    <source>
        <dbReference type="EMBL" id="AAY60243.1"/>
    </source>
</evidence>
<keyword evidence="3" id="KW-0614">Plasmid</keyword>
<evidence type="ECO:0000256" key="1">
    <source>
        <dbReference type="SAM" id="MobiDB-lite"/>
    </source>
</evidence>
<proteinExistence type="predicted"/>
<name>Q4V214_BACCZ</name>
<protein>
    <submittedName>
        <fullName evidence="3">Uncharacterized protein</fullName>
    </submittedName>
</protein>